<dbReference type="PROSITE" id="PS50181">
    <property type="entry name" value="FBOX"/>
    <property type="match status" value="1"/>
</dbReference>
<name>A0A4P9XFM7_9FUNG</name>
<evidence type="ECO:0000313" key="3">
    <source>
        <dbReference type="Proteomes" id="UP000271241"/>
    </source>
</evidence>
<accession>A0A4P9XFM7</accession>
<organism evidence="2 3">
    <name type="scientific">Thamnocephalis sphaerospora</name>
    <dbReference type="NCBI Taxonomy" id="78915"/>
    <lineage>
        <taxon>Eukaryota</taxon>
        <taxon>Fungi</taxon>
        <taxon>Fungi incertae sedis</taxon>
        <taxon>Zoopagomycota</taxon>
        <taxon>Zoopagomycotina</taxon>
        <taxon>Zoopagomycetes</taxon>
        <taxon>Zoopagales</taxon>
        <taxon>Sigmoideomycetaceae</taxon>
        <taxon>Thamnocephalis</taxon>
    </lineage>
</organism>
<dbReference type="SUPFAM" id="SSF81383">
    <property type="entry name" value="F-box domain"/>
    <property type="match status" value="1"/>
</dbReference>
<feature type="domain" description="F-box" evidence="1">
    <location>
        <begin position="1"/>
        <end position="45"/>
    </location>
</feature>
<evidence type="ECO:0000259" key="1">
    <source>
        <dbReference type="PROSITE" id="PS50181"/>
    </source>
</evidence>
<keyword evidence="3" id="KW-1185">Reference proteome</keyword>
<dbReference type="InterPro" id="IPR001810">
    <property type="entry name" value="F-box_dom"/>
</dbReference>
<dbReference type="Gene3D" id="1.20.1280.50">
    <property type="match status" value="1"/>
</dbReference>
<dbReference type="InterPro" id="IPR036047">
    <property type="entry name" value="F-box-like_dom_sf"/>
</dbReference>
<dbReference type="Pfam" id="PF12937">
    <property type="entry name" value="F-box-like"/>
    <property type="match status" value="1"/>
</dbReference>
<evidence type="ECO:0000313" key="2">
    <source>
        <dbReference type="EMBL" id="RKP04405.1"/>
    </source>
</evidence>
<gene>
    <name evidence="2" type="ORF">THASP1DRAFT_33833</name>
</gene>
<dbReference type="Proteomes" id="UP000271241">
    <property type="component" value="Unassembled WGS sequence"/>
</dbReference>
<sequence length="336" mass="39945">MYRLPEEVLDYIFKAAEDGALFLLACTSRQWRARVSHRQYLWRKRFMRQFSQQNKSEKEWLRQYTRACHSKVYSNSAVHETPISRENPQIDWFDAYSKRCATEYRWRHDQYSTHCLDKVTSAPPCGTRLQTLKFKRGLLVASQWLLPSQQQPVWILENPHHDFVCKDELGHKKYFEELRSEQLWYSDDHLLVLAESRSNGSILLAWHLDALHKPPQHIMTAWYNLHVDVYENWVLVKDYAEECAETSTLLVYNLSNNLRFSYEGDKSGRSRIPSAEANRIRFVRGVKSYGSPEEWSSLIKVRQLTIGQVPLEEHEAEMLLENFYIYLIEILRDHEI</sequence>
<proteinExistence type="predicted"/>
<protein>
    <recommendedName>
        <fullName evidence="1">F-box domain-containing protein</fullName>
    </recommendedName>
</protein>
<reference evidence="3" key="1">
    <citation type="journal article" date="2018" name="Nat. Microbiol.">
        <title>Leveraging single-cell genomics to expand the fungal tree of life.</title>
        <authorList>
            <person name="Ahrendt S.R."/>
            <person name="Quandt C.A."/>
            <person name="Ciobanu D."/>
            <person name="Clum A."/>
            <person name="Salamov A."/>
            <person name="Andreopoulos B."/>
            <person name="Cheng J.F."/>
            <person name="Woyke T."/>
            <person name="Pelin A."/>
            <person name="Henrissat B."/>
            <person name="Reynolds N.K."/>
            <person name="Benny G.L."/>
            <person name="Smith M.E."/>
            <person name="James T.Y."/>
            <person name="Grigoriev I.V."/>
        </authorList>
    </citation>
    <scope>NUCLEOTIDE SEQUENCE [LARGE SCALE GENOMIC DNA]</scope>
    <source>
        <strain evidence="3">RSA 1356</strain>
    </source>
</reference>
<dbReference type="EMBL" id="KZ993761">
    <property type="protein sequence ID" value="RKP04405.1"/>
    <property type="molecule type" value="Genomic_DNA"/>
</dbReference>
<dbReference type="AlphaFoldDB" id="A0A4P9XFM7"/>